<dbReference type="SUPFAM" id="SSF51730">
    <property type="entry name" value="FAD-linked oxidoreductase"/>
    <property type="match status" value="1"/>
</dbReference>
<comment type="catalytic activity">
    <reaction evidence="11">
        <text>(6S)-5-methyl-5,6,7,8-tetrahydrofolate + NAD(+) = (6R)-5,10-methylene-5,6,7,8-tetrahydrofolate + NADH + H(+)</text>
        <dbReference type="Rhea" id="RHEA:19821"/>
        <dbReference type="ChEBI" id="CHEBI:15378"/>
        <dbReference type="ChEBI" id="CHEBI:15636"/>
        <dbReference type="ChEBI" id="CHEBI:18608"/>
        <dbReference type="ChEBI" id="CHEBI:57540"/>
        <dbReference type="ChEBI" id="CHEBI:57945"/>
        <dbReference type="EC" id="1.5.1.54"/>
    </reaction>
    <physiologicalReaction direction="right-to-left" evidence="11">
        <dbReference type="Rhea" id="RHEA:19823"/>
    </physiologicalReaction>
</comment>
<evidence type="ECO:0000256" key="5">
    <source>
        <dbReference type="ARBA" id="ARBA00022630"/>
    </source>
</evidence>
<dbReference type="AlphaFoldDB" id="A0A6B3YU42"/>
<evidence type="ECO:0000256" key="3">
    <source>
        <dbReference type="ARBA" id="ARBA00006743"/>
    </source>
</evidence>
<keyword evidence="5 12" id="KW-0285">Flavoprotein</keyword>
<dbReference type="PANTHER" id="PTHR45754:SF3">
    <property type="entry name" value="METHYLENETETRAHYDROFOLATE REDUCTASE (NADPH)"/>
    <property type="match status" value="1"/>
</dbReference>
<evidence type="ECO:0000313" key="14">
    <source>
        <dbReference type="Proteomes" id="UP000478995"/>
    </source>
</evidence>
<dbReference type="EC" id="1.5.1.54" evidence="12"/>
<dbReference type="GO" id="GO:0035999">
    <property type="term" value="P:tetrahydrofolate interconversion"/>
    <property type="evidence" value="ECO:0007669"/>
    <property type="project" value="UniProtKB-UniPathway"/>
</dbReference>
<evidence type="ECO:0000256" key="1">
    <source>
        <dbReference type="ARBA" id="ARBA00001974"/>
    </source>
</evidence>
<dbReference type="GO" id="GO:0005829">
    <property type="term" value="C:cytosol"/>
    <property type="evidence" value="ECO:0007669"/>
    <property type="project" value="InterPro"/>
</dbReference>
<organism evidence="13 14">
    <name type="scientific">Clostridium botulinum</name>
    <dbReference type="NCBI Taxonomy" id="1491"/>
    <lineage>
        <taxon>Bacteria</taxon>
        <taxon>Bacillati</taxon>
        <taxon>Bacillota</taxon>
        <taxon>Clostridia</taxon>
        <taxon>Eubacteriales</taxon>
        <taxon>Clostridiaceae</taxon>
        <taxon>Clostridium</taxon>
    </lineage>
</organism>
<evidence type="ECO:0000256" key="12">
    <source>
        <dbReference type="RuleBase" id="RU003862"/>
    </source>
</evidence>
<evidence type="ECO:0000256" key="9">
    <source>
        <dbReference type="ARBA" id="ARBA00023167"/>
    </source>
</evidence>
<dbReference type="GO" id="GO:0009086">
    <property type="term" value="P:methionine biosynthetic process"/>
    <property type="evidence" value="ECO:0007669"/>
    <property type="project" value="UniProtKB-KW"/>
</dbReference>
<evidence type="ECO:0000256" key="6">
    <source>
        <dbReference type="ARBA" id="ARBA00022827"/>
    </source>
</evidence>
<reference evidence="13 14" key="1">
    <citation type="submission" date="2019-04" db="EMBL/GenBank/DDBJ databases">
        <title>Genome sequencing of Clostridium botulinum Groups I-IV and Clostridium butyricum.</title>
        <authorList>
            <person name="Brunt J."/>
            <person name="Van Vliet A.H.M."/>
            <person name="Stringer S.C."/>
            <person name="Carter A.T."/>
            <person name="Peck M.W."/>
        </authorList>
    </citation>
    <scope>NUCLEOTIDE SEQUENCE [LARGE SCALE GENOMIC DNA]</scope>
    <source>
        <strain evidence="13 14">IFR 18/037</strain>
    </source>
</reference>
<dbReference type="InterPro" id="IPR004620">
    <property type="entry name" value="MTHF_reductase_bac"/>
</dbReference>
<dbReference type="Proteomes" id="UP000478995">
    <property type="component" value="Unassembled WGS sequence"/>
</dbReference>
<dbReference type="Gene3D" id="3.20.20.220">
    <property type="match status" value="1"/>
</dbReference>
<keyword evidence="9" id="KW-0486">Methionine biosynthesis</keyword>
<evidence type="ECO:0000256" key="4">
    <source>
        <dbReference type="ARBA" id="ARBA00022605"/>
    </source>
</evidence>
<proteinExistence type="inferred from homology"/>
<protein>
    <recommendedName>
        <fullName evidence="12">Methylenetetrahydrofolate reductase</fullName>
        <ecNumber evidence="12">1.5.1.54</ecNumber>
    </recommendedName>
</protein>
<sequence length="295" mass="33329">MHIKELFNEKKLVFSFEIFPPKVTSSIKTIYETLEELKDLTPDFISVTYGAGGSLKNNKTCELSSLVKNKYGIEALAHLTCINSTKDDIDLIIKELKENNIKNILALRGDIPKDKDIIGEYNYAFELIEKIKASNNFGISGACYPEGHIECKSLDQDIRELKRKVDAGAEHLISQLFFDNNIFYEFLNKTQEKSINVPIQAGVMPVVNKKQIERIVKISGATLPKKFMKILDKYEYDKKAMEDAGIAYAVEQIVDLVSSGVKGIHLYTMNNPYIARKITESTKSIFNSINKDIAV</sequence>
<evidence type="ECO:0000256" key="2">
    <source>
        <dbReference type="ARBA" id="ARBA00004777"/>
    </source>
</evidence>
<comment type="similarity">
    <text evidence="3 12">Belongs to the methylenetetrahydrofolate reductase family.</text>
</comment>
<dbReference type="UniPathway" id="UPA00193"/>
<comment type="caution">
    <text evidence="13">The sequence shown here is derived from an EMBL/GenBank/DDBJ whole genome shotgun (WGS) entry which is preliminary data.</text>
</comment>
<gene>
    <name evidence="13" type="primary">metF</name>
    <name evidence="13" type="ORF">FC794_04330</name>
</gene>
<dbReference type="InterPro" id="IPR003171">
    <property type="entry name" value="Mehydrof_redctse-like"/>
</dbReference>
<dbReference type="InterPro" id="IPR029041">
    <property type="entry name" value="FAD-linked_oxidoreductase-like"/>
</dbReference>
<evidence type="ECO:0000256" key="7">
    <source>
        <dbReference type="ARBA" id="ARBA00023002"/>
    </source>
</evidence>
<accession>A0A6B3YU42</accession>
<evidence type="ECO:0000256" key="10">
    <source>
        <dbReference type="ARBA" id="ARBA00034478"/>
    </source>
</evidence>
<dbReference type="PANTHER" id="PTHR45754">
    <property type="entry name" value="METHYLENETETRAHYDROFOLATE REDUCTASE"/>
    <property type="match status" value="1"/>
</dbReference>
<keyword evidence="4" id="KW-0028">Amino-acid biosynthesis</keyword>
<evidence type="ECO:0000313" key="13">
    <source>
        <dbReference type="EMBL" id="NFG16036.1"/>
    </source>
</evidence>
<dbReference type="RefSeq" id="WP_012705199.1">
    <property type="nucleotide sequence ID" value="NZ_CP013847.1"/>
</dbReference>
<dbReference type="NCBIfam" id="TIGR00676">
    <property type="entry name" value="fadh2"/>
    <property type="match status" value="1"/>
</dbReference>
<comment type="pathway">
    <text evidence="2 12">One-carbon metabolism; tetrahydrofolate interconversion.</text>
</comment>
<evidence type="ECO:0000256" key="11">
    <source>
        <dbReference type="ARBA" id="ARBA00048628"/>
    </source>
</evidence>
<dbReference type="GO" id="GO:0071949">
    <property type="term" value="F:FAD binding"/>
    <property type="evidence" value="ECO:0007669"/>
    <property type="project" value="TreeGrafter"/>
</dbReference>
<dbReference type="GO" id="GO:0106312">
    <property type="term" value="F:methylenetetrahydrofolate reductase (NADH) activity"/>
    <property type="evidence" value="ECO:0007669"/>
    <property type="project" value="UniProtKB-EC"/>
</dbReference>
<comment type="pathway">
    <text evidence="10">Amino-acid biosynthesis; L-methionine biosynthesis via de novo pathway.</text>
</comment>
<name>A0A6B3YU42_CLOBO</name>
<keyword evidence="6 12" id="KW-0274">FAD</keyword>
<keyword evidence="8" id="KW-0520">NAD</keyword>
<dbReference type="FunFam" id="3.20.20.220:FF:000030">
    <property type="entry name" value="Methylenetetrahydrofolate reductase"/>
    <property type="match status" value="1"/>
</dbReference>
<comment type="cofactor">
    <cofactor evidence="1 12">
        <name>FAD</name>
        <dbReference type="ChEBI" id="CHEBI:57692"/>
    </cofactor>
</comment>
<dbReference type="CDD" id="cd00537">
    <property type="entry name" value="MTHFR"/>
    <property type="match status" value="1"/>
</dbReference>
<evidence type="ECO:0000256" key="8">
    <source>
        <dbReference type="ARBA" id="ARBA00023027"/>
    </source>
</evidence>
<dbReference type="EMBL" id="SWOY01000001">
    <property type="protein sequence ID" value="NFG16036.1"/>
    <property type="molecule type" value="Genomic_DNA"/>
</dbReference>
<dbReference type="Pfam" id="PF02219">
    <property type="entry name" value="MTHFR"/>
    <property type="match status" value="1"/>
</dbReference>
<keyword evidence="7 12" id="KW-0560">Oxidoreductase</keyword>